<keyword evidence="1" id="KW-0732">Signal</keyword>
<reference evidence="2" key="2">
    <citation type="submission" date="2023-05" db="EMBL/GenBank/DDBJ databases">
        <authorList>
            <consortium name="Lawrence Berkeley National Laboratory"/>
            <person name="Steindorff A."/>
            <person name="Hensen N."/>
            <person name="Bonometti L."/>
            <person name="Westerberg I."/>
            <person name="Brannstrom I.O."/>
            <person name="Guillou S."/>
            <person name="Cros-Aarteil S."/>
            <person name="Calhoun S."/>
            <person name="Haridas S."/>
            <person name="Kuo A."/>
            <person name="Mondo S."/>
            <person name="Pangilinan J."/>
            <person name="Riley R."/>
            <person name="Labutti K."/>
            <person name="Andreopoulos B."/>
            <person name="Lipzen A."/>
            <person name="Chen C."/>
            <person name="Yanf M."/>
            <person name="Daum C."/>
            <person name="Ng V."/>
            <person name="Clum A."/>
            <person name="Ohm R."/>
            <person name="Martin F."/>
            <person name="Silar P."/>
            <person name="Natvig D."/>
            <person name="Lalanne C."/>
            <person name="Gautier V."/>
            <person name="Ament-Velasquez S.L."/>
            <person name="Kruys A."/>
            <person name="Hutchinson M.I."/>
            <person name="Powell A.J."/>
            <person name="Barry K."/>
            <person name="Miller A.N."/>
            <person name="Grigoriev I.V."/>
            <person name="Debuchy R."/>
            <person name="Gladieux P."/>
            <person name="Thoren M.H."/>
            <person name="Johannesson H."/>
        </authorList>
    </citation>
    <scope>NUCLEOTIDE SEQUENCE</scope>
    <source>
        <strain evidence="2">PSN243</strain>
    </source>
</reference>
<protein>
    <submittedName>
        <fullName evidence="2">Uncharacterized protein</fullName>
    </submittedName>
</protein>
<comment type="caution">
    <text evidence="2">The sequence shown here is derived from an EMBL/GenBank/DDBJ whole genome shotgun (WGS) entry which is preliminary data.</text>
</comment>
<keyword evidence="3" id="KW-1185">Reference proteome</keyword>
<gene>
    <name evidence="2" type="ORF">QBC34DRAFT_416025</name>
</gene>
<dbReference type="EMBL" id="MU865983">
    <property type="protein sequence ID" value="KAK4444028.1"/>
    <property type="molecule type" value="Genomic_DNA"/>
</dbReference>
<name>A0AAV9G9D6_9PEZI</name>
<dbReference type="AlphaFoldDB" id="A0AAV9G9D6"/>
<organism evidence="2 3">
    <name type="scientific">Podospora aff. communis PSN243</name>
    <dbReference type="NCBI Taxonomy" id="3040156"/>
    <lineage>
        <taxon>Eukaryota</taxon>
        <taxon>Fungi</taxon>
        <taxon>Dikarya</taxon>
        <taxon>Ascomycota</taxon>
        <taxon>Pezizomycotina</taxon>
        <taxon>Sordariomycetes</taxon>
        <taxon>Sordariomycetidae</taxon>
        <taxon>Sordariales</taxon>
        <taxon>Podosporaceae</taxon>
        <taxon>Podospora</taxon>
    </lineage>
</organism>
<evidence type="ECO:0000313" key="3">
    <source>
        <dbReference type="Proteomes" id="UP001321760"/>
    </source>
</evidence>
<proteinExistence type="predicted"/>
<feature type="chain" id="PRO_5043485506" evidence="1">
    <location>
        <begin position="21"/>
        <end position="113"/>
    </location>
</feature>
<dbReference type="Proteomes" id="UP001321760">
    <property type="component" value="Unassembled WGS sequence"/>
</dbReference>
<accession>A0AAV9G9D6</accession>
<sequence length="113" mass="12085">MAFRLTLLLSMLTIDSPAFASTPSVQPDACGPDRSSTQTRELRCNRYLDCTFPTATCEAKPAPLTAVMRTTVTRVDGCKTYLSVGTPCPTCPSCRVPLESVTYGLGGPGCERC</sequence>
<evidence type="ECO:0000313" key="2">
    <source>
        <dbReference type="EMBL" id="KAK4444028.1"/>
    </source>
</evidence>
<evidence type="ECO:0000256" key="1">
    <source>
        <dbReference type="SAM" id="SignalP"/>
    </source>
</evidence>
<reference evidence="2" key="1">
    <citation type="journal article" date="2023" name="Mol. Phylogenet. Evol.">
        <title>Genome-scale phylogeny and comparative genomics of the fungal order Sordariales.</title>
        <authorList>
            <person name="Hensen N."/>
            <person name="Bonometti L."/>
            <person name="Westerberg I."/>
            <person name="Brannstrom I.O."/>
            <person name="Guillou S."/>
            <person name="Cros-Aarteil S."/>
            <person name="Calhoun S."/>
            <person name="Haridas S."/>
            <person name="Kuo A."/>
            <person name="Mondo S."/>
            <person name="Pangilinan J."/>
            <person name="Riley R."/>
            <person name="LaButti K."/>
            <person name="Andreopoulos B."/>
            <person name="Lipzen A."/>
            <person name="Chen C."/>
            <person name="Yan M."/>
            <person name="Daum C."/>
            <person name="Ng V."/>
            <person name="Clum A."/>
            <person name="Steindorff A."/>
            <person name="Ohm R.A."/>
            <person name="Martin F."/>
            <person name="Silar P."/>
            <person name="Natvig D.O."/>
            <person name="Lalanne C."/>
            <person name="Gautier V."/>
            <person name="Ament-Velasquez S.L."/>
            <person name="Kruys A."/>
            <person name="Hutchinson M.I."/>
            <person name="Powell A.J."/>
            <person name="Barry K."/>
            <person name="Miller A.N."/>
            <person name="Grigoriev I.V."/>
            <person name="Debuchy R."/>
            <person name="Gladieux P."/>
            <person name="Hiltunen Thoren M."/>
            <person name="Johannesson H."/>
        </authorList>
    </citation>
    <scope>NUCLEOTIDE SEQUENCE</scope>
    <source>
        <strain evidence="2">PSN243</strain>
    </source>
</reference>
<feature type="signal peptide" evidence="1">
    <location>
        <begin position="1"/>
        <end position="20"/>
    </location>
</feature>